<dbReference type="EC" id="3.5.1.28" evidence="2"/>
<dbReference type="Pfam" id="PF01510">
    <property type="entry name" value="Amidase_2"/>
    <property type="match status" value="1"/>
</dbReference>
<dbReference type="InterPro" id="IPR036505">
    <property type="entry name" value="Amidase/PGRP_sf"/>
</dbReference>
<gene>
    <name evidence="2" type="ORF">H9698_08530</name>
</gene>
<dbReference type="Gene3D" id="3.40.80.10">
    <property type="entry name" value="Peptidoglycan recognition protein-like"/>
    <property type="match status" value="1"/>
</dbReference>
<protein>
    <submittedName>
        <fullName evidence="2">N-acetylmuramoyl-L-alanine amidase</fullName>
        <ecNumber evidence="2">3.5.1.28</ecNumber>
    </submittedName>
</protein>
<dbReference type="AlphaFoldDB" id="A0A9D2TJY6"/>
<dbReference type="GO" id="GO:0008745">
    <property type="term" value="F:N-acetylmuramoyl-L-alanine amidase activity"/>
    <property type="evidence" value="ECO:0007669"/>
    <property type="project" value="UniProtKB-EC"/>
</dbReference>
<feature type="domain" description="SPOR" evidence="1">
    <location>
        <begin position="237"/>
        <end position="311"/>
    </location>
</feature>
<evidence type="ECO:0000313" key="2">
    <source>
        <dbReference type="EMBL" id="HJC72819.1"/>
    </source>
</evidence>
<dbReference type="SUPFAM" id="SSF55846">
    <property type="entry name" value="N-acetylmuramoyl-L-alanine amidase-like"/>
    <property type="match status" value="1"/>
</dbReference>
<dbReference type="EMBL" id="DWWA01000043">
    <property type="protein sequence ID" value="HJC72819.1"/>
    <property type="molecule type" value="Genomic_DNA"/>
</dbReference>
<organism evidence="2 3">
    <name type="scientific">Candidatus Ruthenibacterium merdavium</name>
    <dbReference type="NCBI Taxonomy" id="2838752"/>
    <lineage>
        <taxon>Bacteria</taxon>
        <taxon>Bacillati</taxon>
        <taxon>Bacillota</taxon>
        <taxon>Clostridia</taxon>
        <taxon>Eubacteriales</taxon>
        <taxon>Oscillospiraceae</taxon>
        <taxon>Ruthenibacterium</taxon>
    </lineage>
</organism>
<dbReference type="Pfam" id="PF05036">
    <property type="entry name" value="SPOR"/>
    <property type="match status" value="1"/>
</dbReference>
<dbReference type="InterPro" id="IPR007730">
    <property type="entry name" value="SPOR-like_dom"/>
</dbReference>
<sequence>MKGCSFITKEVPAYVGNYTKNRARYGKISEITVHHAAGIVSVDALGQLWQKKGRAGSSHYGVSGAQIGQYVSEDDIAWTNSNWSANCRAVTIEVSNSSGAPSWEVSDTSLQTLVKLVADIARRNGLFPLVVGKTLTYHSMYTATACPGPYLKSKLQWLCDEANKLANMPEDGTSLDKLTTLRIGPASAGDVLTLKQMAEDLSVPFAEADGLMTIGGMSAGDAVTFTQKADELGLPVQTAAEMYVVQAGFFEKEDNANAFYVELSKKGVESVVVSADGGFRVQCGAFTKKENAQALVQQLAAKGVKTVLKEV</sequence>
<keyword evidence="2" id="KW-0378">Hydrolase</keyword>
<reference evidence="2" key="2">
    <citation type="submission" date="2021-04" db="EMBL/GenBank/DDBJ databases">
        <authorList>
            <person name="Gilroy R."/>
        </authorList>
    </citation>
    <scope>NUCLEOTIDE SEQUENCE</scope>
    <source>
        <strain evidence="2">5933</strain>
    </source>
</reference>
<dbReference type="InterPro" id="IPR036680">
    <property type="entry name" value="SPOR-like_sf"/>
</dbReference>
<reference evidence="2" key="1">
    <citation type="journal article" date="2021" name="PeerJ">
        <title>Extensive microbial diversity within the chicken gut microbiome revealed by metagenomics and culture.</title>
        <authorList>
            <person name="Gilroy R."/>
            <person name="Ravi A."/>
            <person name="Getino M."/>
            <person name="Pursley I."/>
            <person name="Horton D.L."/>
            <person name="Alikhan N.F."/>
            <person name="Baker D."/>
            <person name="Gharbi K."/>
            <person name="Hall N."/>
            <person name="Watson M."/>
            <person name="Adriaenssens E.M."/>
            <person name="Foster-Nyarko E."/>
            <person name="Jarju S."/>
            <person name="Secka A."/>
            <person name="Antonio M."/>
            <person name="Oren A."/>
            <person name="Chaudhuri R.R."/>
            <person name="La Ragione R."/>
            <person name="Hildebrand F."/>
            <person name="Pallen M.J."/>
        </authorList>
    </citation>
    <scope>NUCLEOTIDE SEQUENCE</scope>
    <source>
        <strain evidence="2">5933</strain>
    </source>
</reference>
<comment type="caution">
    <text evidence="2">The sequence shown here is derived from an EMBL/GenBank/DDBJ whole genome shotgun (WGS) entry which is preliminary data.</text>
</comment>
<evidence type="ECO:0000259" key="1">
    <source>
        <dbReference type="PROSITE" id="PS51724"/>
    </source>
</evidence>
<accession>A0A9D2TJY6</accession>
<dbReference type="PROSITE" id="PS51724">
    <property type="entry name" value="SPOR"/>
    <property type="match status" value="1"/>
</dbReference>
<dbReference type="GO" id="GO:0042834">
    <property type="term" value="F:peptidoglycan binding"/>
    <property type="evidence" value="ECO:0007669"/>
    <property type="project" value="InterPro"/>
</dbReference>
<dbReference type="InterPro" id="IPR002502">
    <property type="entry name" value="Amidase_domain"/>
</dbReference>
<proteinExistence type="predicted"/>
<dbReference type="Gene3D" id="3.30.70.1070">
    <property type="entry name" value="Sporulation related repeat"/>
    <property type="match status" value="1"/>
</dbReference>
<dbReference type="SUPFAM" id="SSF110997">
    <property type="entry name" value="Sporulation related repeat"/>
    <property type="match status" value="1"/>
</dbReference>
<dbReference type="Proteomes" id="UP000823918">
    <property type="component" value="Unassembled WGS sequence"/>
</dbReference>
<evidence type="ECO:0000313" key="3">
    <source>
        <dbReference type="Proteomes" id="UP000823918"/>
    </source>
</evidence>
<dbReference type="SMART" id="SM00644">
    <property type="entry name" value="Ami_2"/>
    <property type="match status" value="1"/>
</dbReference>
<name>A0A9D2TJY6_9FIRM</name>
<dbReference type="GO" id="GO:0009253">
    <property type="term" value="P:peptidoglycan catabolic process"/>
    <property type="evidence" value="ECO:0007669"/>
    <property type="project" value="InterPro"/>
</dbReference>